<dbReference type="Proteomes" id="UP001569154">
    <property type="component" value="Unassembled WGS sequence"/>
</dbReference>
<dbReference type="InterPro" id="IPR048020">
    <property type="entry name" value="Transpos_IS3"/>
</dbReference>
<dbReference type="InterPro" id="IPR050900">
    <property type="entry name" value="Transposase_IS3/IS150/IS904"/>
</dbReference>
<evidence type="ECO:0000313" key="2">
    <source>
        <dbReference type="EMBL" id="MEZ8080681.1"/>
    </source>
</evidence>
<keyword evidence="3" id="KW-1185">Reference proteome</keyword>
<feature type="non-terminal residue" evidence="2">
    <location>
        <position position="1"/>
    </location>
</feature>
<proteinExistence type="predicted"/>
<dbReference type="Gene3D" id="3.30.420.10">
    <property type="entry name" value="Ribonuclease H-like superfamily/Ribonuclease H"/>
    <property type="match status" value="1"/>
</dbReference>
<organism evidence="2 3">
    <name type="scientific">Enterovibrio norvegicus</name>
    <dbReference type="NCBI Taxonomy" id="188144"/>
    <lineage>
        <taxon>Bacteria</taxon>
        <taxon>Pseudomonadati</taxon>
        <taxon>Pseudomonadota</taxon>
        <taxon>Gammaproteobacteria</taxon>
        <taxon>Vibrionales</taxon>
        <taxon>Vibrionaceae</taxon>
        <taxon>Enterovibrio</taxon>
    </lineage>
</organism>
<protein>
    <submittedName>
        <fullName evidence="2">IS3 family transposase</fullName>
    </submittedName>
</protein>
<dbReference type="PANTHER" id="PTHR46889:SF5">
    <property type="entry name" value="INTEGRASE PROTEIN"/>
    <property type="match status" value="1"/>
</dbReference>
<dbReference type="NCBIfam" id="NF033516">
    <property type="entry name" value="transpos_IS3"/>
    <property type="match status" value="1"/>
</dbReference>
<dbReference type="SUPFAM" id="SSF53098">
    <property type="entry name" value="Ribonuclease H-like"/>
    <property type="match status" value="1"/>
</dbReference>
<sequence>VLSLQALFVGRDRLFTLLKRHRLLVRNKRAYHRTTQSHHHFHCHPNLVKEGMKPQRPEQLWVADITYISTHKGHTYLSLVTDAYSRKIMGFHLDDNMKASTVKRAFTHALKQRRADSLLVHHSDRGVQYCSDEYQRIHKQHDVMCSMTDGYDCYQNALAERVNGILKNEYLLIKPRDLEEARKMVAESVDIYNQRRPHTALKYKTPDEVHQAFYA</sequence>
<feature type="domain" description="Integrase catalytic" evidence="1">
    <location>
        <begin position="53"/>
        <end position="214"/>
    </location>
</feature>
<reference evidence="2 3" key="1">
    <citation type="submission" date="2024-06" db="EMBL/GenBank/DDBJ databases">
        <authorList>
            <person name="Steensen K."/>
            <person name="Seneca J."/>
            <person name="Bartlau N."/>
            <person name="Yu A.X."/>
            <person name="Polz M.F."/>
        </authorList>
    </citation>
    <scope>NUCLEOTIDE SEQUENCE [LARGE SCALE GENOMIC DNA]</scope>
    <source>
        <strain evidence="2 3">1F260</strain>
    </source>
</reference>
<dbReference type="EMBL" id="JBGONM010000010">
    <property type="protein sequence ID" value="MEZ8080681.1"/>
    <property type="molecule type" value="Genomic_DNA"/>
</dbReference>
<dbReference type="PROSITE" id="PS50994">
    <property type="entry name" value="INTEGRASE"/>
    <property type="match status" value="1"/>
</dbReference>
<accession>A0ABV4L225</accession>
<dbReference type="InterPro" id="IPR001584">
    <property type="entry name" value="Integrase_cat-core"/>
</dbReference>
<gene>
    <name evidence="2" type="ORF">ACED35_06125</name>
</gene>
<evidence type="ECO:0000313" key="3">
    <source>
        <dbReference type="Proteomes" id="UP001569154"/>
    </source>
</evidence>
<dbReference type="InterPro" id="IPR012337">
    <property type="entry name" value="RNaseH-like_sf"/>
</dbReference>
<dbReference type="Pfam" id="PF00665">
    <property type="entry name" value="rve"/>
    <property type="match status" value="1"/>
</dbReference>
<comment type="caution">
    <text evidence="2">The sequence shown here is derived from an EMBL/GenBank/DDBJ whole genome shotgun (WGS) entry which is preliminary data.</text>
</comment>
<dbReference type="RefSeq" id="WP_371734779.1">
    <property type="nucleotide sequence ID" value="NZ_JBGONM010000010.1"/>
</dbReference>
<evidence type="ECO:0000259" key="1">
    <source>
        <dbReference type="PROSITE" id="PS50994"/>
    </source>
</evidence>
<dbReference type="InterPro" id="IPR036397">
    <property type="entry name" value="RNaseH_sf"/>
</dbReference>
<name>A0ABV4L225_9GAMM</name>
<dbReference type="PANTHER" id="PTHR46889">
    <property type="entry name" value="TRANSPOSASE INSF FOR INSERTION SEQUENCE IS3B-RELATED"/>
    <property type="match status" value="1"/>
</dbReference>